<keyword evidence="2" id="KW-1185">Reference proteome</keyword>
<accession>A0ACC1LT73</accession>
<comment type="caution">
    <text evidence="1">The sequence shown here is derived from an EMBL/GenBank/DDBJ whole genome shotgun (WGS) entry which is preliminary data.</text>
</comment>
<dbReference type="EMBL" id="JANBVB010003566">
    <property type="protein sequence ID" value="KAJ2878349.1"/>
    <property type="molecule type" value="Genomic_DNA"/>
</dbReference>
<dbReference type="Proteomes" id="UP001139981">
    <property type="component" value="Unassembled WGS sequence"/>
</dbReference>
<sequence>MRARAIYACVAENPGEVTFDADDWLVDIRDSREDGWLQGTVQSTQDRGLFPVVYTELTPETGDDLRFLQKLQRSGLLSSALKLDQFARQSRQTPATTPNTLPPPVAAKPPVLAPKPAAVSNPKPPVLAPKPAAARKLNPADYVDDDPETRRQKEREAAELWESKFGIRSNNTTKETASPLPPPPASTKPAAAS</sequence>
<protein>
    <submittedName>
        <fullName evidence="1">Rho GTPase-activating protein 42</fullName>
    </submittedName>
</protein>
<organism evidence="1 2">
    <name type="scientific">Coemansia aciculifera</name>
    <dbReference type="NCBI Taxonomy" id="417176"/>
    <lineage>
        <taxon>Eukaryota</taxon>
        <taxon>Fungi</taxon>
        <taxon>Fungi incertae sedis</taxon>
        <taxon>Zoopagomycota</taxon>
        <taxon>Kickxellomycotina</taxon>
        <taxon>Kickxellomycetes</taxon>
        <taxon>Kickxellales</taxon>
        <taxon>Kickxellaceae</taxon>
        <taxon>Coemansia</taxon>
    </lineage>
</organism>
<name>A0ACC1LT73_9FUNG</name>
<evidence type="ECO:0000313" key="2">
    <source>
        <dbReference type="Proteomes" id="UP001139981"/>
    </source>
</evidence>
<gene>
    <name evidence="1" type="primary">ARHGAP42</name>
    <name evidence="1" type="ORF">IWW38_006346</name>
</gene>
<proteinExistence type="predicted"/>
<reference evidence="1" key="1">
    <citation type="submission" date="2022-07" db="EMBL/GenBank/DDBJ databases">
        <title>Phylogenomic reconstructions and comparative analyses of Kickxellomycotina fungi.</title>
        <authorList>
            <person name="Reynolds N.K."/>
            <person name="Stajich J.E."/>
            <person name="Barry K."/>
            <person name="Grigoriev I.V."/>
            <person name="Crous P."/>
            <person name="Smith M.E."/>
        </authorList>
    </citation>
    <scope>NUCLEOTIDE SEQUENCE</scope>
    <source>
        <strain evidence="1">CBS 190363</strain>
    </source>
</reference>
<evidence type="ECO:0000313" key="1">
    <source>
        <dbReference type="EMBL" id="KAJ2878349.1"/>
    </source>
</evidence>
<feature type="non-terminal residue" evidence="1">
    <location>
        <position position="193"/>
    </location>
</feature>